<dbReference type="EC" id="2.3.1.-" evidence="2"/>
<comment type="caution">
    <text evidence="2">The sequence shown here is derived from an EMBL/GenBank/DDBJ whole genome shotgun (WGS) entry which is preliminary data.</text>
</comment>
<dbReference type="GO" id="GO:0016746">
    <property type="term" value="F:acyltransferase activity"/>
    <property type="evidence" value="ECO:0007669"/>
    <property type="project" value="UniProtKB-KW"/>
</dbReference>
<keyword evidence="2" id="KW-0808">Transferase</keyword>
<dbReference type="SUPFAM" id="SSF55729">
    <property type="entry name" value="Acyl-CoA N-acyltransferases (Nat)"/>
    <property type="match status" value="1"/>
</dbReference>
<dbReference type="Gene3D" id="3.40.630.30">
    <property type="match status" value="1"/>
</dbReference>
<organism evidence="2 3">
    <name type="scientific">Terrilactibacillus laevilacticus</name>
    <dbReference type="NCBI Taxonomy" id="1380157"/>
    <lineage>
        <taxon>Bacteria</taxon>
        <taxon>Bacillati</taxon>
        <taxon>Bacillota</taxon>
        <taxon>Bacilli</taxon>
        <taxon>Bacillales</taxon>
        <taxon>Bacillaceae</taxon>
        <taxon>Terrilactibacillus</taxon>
    </lineage>
</organism>
<dbReference type="RefSeq" id="WP_141190776.1">
    <property type="nucleotide sequence ID" value="NZ_JBHUMR010000006.1"/>
</dbReference>
<dbReference type="Pfam" id="PF00583">
    <property type="entry name" value="Acetyltransf_1"/>
    <property type="match status" value="1"/>
</dbReference>
<name>A0ABW5PMN6_9BACI</name>
<dbReference type="PROSITE" id="PS51186">
    <property type="entry name" value="GNAT"/>
    <property type="match status" value="1"/>
</dbReference>
<dbReference type="Proteomes" id="UP001597458">
    <property type="component" value="Unassembled WGS sequence"/>
</dbReference>
<keyword evidence="2" id="KW-0012">Acyltransferase</keyword>
<evidence type="ECO:0000259" key="1">
    <source>
        <dbReference type="PROSITE" id="PS51186"/>
    </source>
</evidence>
<evidence type="ECO:0000313" key="3">
    <source>
        <dbReference type="Proteomes" id="UP001597458"/>
    </source>
</evidence>
<protein>
    <submittedName>
        <fullName evidence="2">GNAT family N-acetyltransferase</fullName>
        <ecNumber evidence="2">2.3.1.-</ecNumber>
    </submittedName>
</protein>
<gene>
    <name evidence="2" type="ORF">ACFSTF_02160</name>
</gene>
<feature type="domain" description="N-acetyltransferase" evidence="1">
    <location>
        <begin position="1"/>
        <end position="61"/>
    </location>
</feature>
<sequence length="61" mass="7014">MFVSEEYRGKGIGRGLIQVVFDNAKTQVIREVSPNVDVENLRAYDLYNRMGFKCVFKKVAN</sequence>
<dbReference type="InterPro" id="IPR016181">
    <property type="entry name" value="Acyl_CoA_acyltransferase"/>
</dbReference>
<proteinExistence type="predicted"/>
<reference evidence="3" key="1">
    <citation type="journal article" date="2019" name="Int. J. Syst. Evol. Microbiol.">
        <title>The Global Catalogue of Microorganisms (GCM) 10K type strain sequencing project: providing services to taxonomists for standard genome sequencing and annotation.</title>
        <authorList>
            <consortium name="The Broad Institute Genomics Platform"/>
            <consortium name="The Broad Institute Genome Sequencing Center for Infectious Disease"/>
            <person name="Wu L."/>
            <person name="Ma J."/>
        </authorList>
    </citation>
    <scope>NUCLEOTIDE SEQUENCE [LARGE SCALE GENOMIC DNA]</scope>
    <source>
        <strain evidence="3">TISTR 2241</strain>
    </source>
</reference>
<evidence type="ECO:0000313" key="2">
    <source>
        <dbReference type="EMBL" id="MFD2616120.1"/>
    </source>
</evidence>
<dbReference type="CDD" id="cd04301">
    <property type="entry name" value="NAT_SF"/>
    <property type="match status" value="1"/>
</dbReference>
<accession>A0ABW5PMN6</accession>
<keyword evidence="3" id="KW-1185">Reference proteome</keyword>
<dbReference type="InterPro" id="IPR000182">
    <property type="entry name" value="GNAT_dom"/>
</dbReference>
<dbReference type="EMBL" id="JBHUMR010000006">
    <property type="protein sequence ID" value="MFD2616120.1"/>
    <property type="molecule type" value="Genomic_DNA"/>
</dbReference>